<reference evidence="1 2" key="1">
    <citation type="submission" date="2020-08" db="EMBL/GenBank/DDBJ databases">
        <title>Polaribacter sp. L12M9 isolated from gut of the Korean scallop.</title>
        <authorList>
            <person name="Jeong Y.S."/>
        </authorList>
    </citation>
    <scope>NUCLEOTIDE SEQUENCE [LARGE SCALE GENOMIC DNA]</scope>
    <source>
        <strain evidence="1 2">L12M9</strain>
    </source>
</reference>
<accession>A0A7G9L7R2</accession>
<organism evidence="1 2">
    <name type="scientific">Polaribacter pectinis</name>
    <dbReference type="NCBI Taxonomy" id="2738844"/>
    <lineage>
        <taxon>Bacteria</taxon>
        <taxon>Pseudomonadati</taxon>
        <taxon>Bacteroidota</taxon>
        <taxon>Flavobacteriia</taxon>
        <taxon>Flavobacteriales</taxon>
        <taxon>Flavobacteriaceae</taxon>
    </lineage>
</organism>
<protein>
    <submittedName>
        <fullName evidence="1">DUF1800 domain-containing protein</fullName>
    </submittedName>
</protein>
<dbReference type="KEGG" id="ppec:H9W90_10680"/>
<keyword evidence="2" id="KW-1185">Reference proteome</keyword>
<evidence type="ECO:0000313" key="2">
    <source>
        <dbReference type="Proteomes" id="UP000515808"/>
    </source>
</evidence>
<dbReference type="InterPro" id="IPR014917">
    <property type="entry name" value="DUF1800"/>
</dbReference>
<dbReference type="AlphaFoldDB" id="A0A7G9L7R2"/>
<gene>
    <name evidence="1" type="ORF">H9W90_10680</name>
</gene>
<name>A0A7G9L7R2_9FLAO</name>
<dbReference type="Pfam" id="PF08811">
    <property type="entry name" value="DUF1800"/>
    <property type="match status" value="1"/>
</dbReference>
<dbReference type="RefSeq" id="WP_187481585.1">
    <property type="nucleotide sequence ID" value="NZ_CP060695.1"/>
</dbReference>
<evidence type="ECO:0000313" key="1">
    <source>
        <dbReference type="EMBL" id="QNM84661.1"/>
    </source>
</evidence>
<dbReference type="Proteomes" id="UP000515808">
    <property type="component" value="Chromosome"/>
</dbReference>
<proteinExistence type="predicted"/>
<sequence length="541" mass="61730">MPYLDTYSGSWTKKEARHLLRRASFGVTQSLVDTSVSLGLSETLNILFSENELPNPPLKYVLDGTSNGEALDPAANYGETWIHGDVVPVEDANTSAKNIILRYRTRSLYAWSYLQMQNAEMSIREKLTLFWHNHFVSVNGNPHLEYYYMNLLRTNSLGNFKELTKQITIDPNMLRFLSGNQNLNTAPNENYSRELLELFTVGKGDAVGNGDYTNYTESDVIEIAKVLTGWRTRGLTNADALTSYFQSNRHTTGDKNLSHRFNNAVISENGDQEYKDVIDKIFEQEECSLYITRQLYIWFVNSEITSEIETNIIIPLAEIVRNNDYDISEALKKLLASEHFFENVFCMIKSPLDLMLSATKSLLLSAPTTSVKEEYEFAYILYLACSDLEQSVFNHPDVAGWKAYYQGPLYYKTWVNNFLLPKRLEYCKVLVTGGDLVIDDKNYTVPPLVPVLLIATNITNAEDPNILINELASQLFNYEITESQIISLKDILIPGLPDFEWTIEYTDFLGNPSDDAIRISVENKLRSLISVMLQMSEFQIM</sequence>
<dbReference type="EMBL" id="CP060695">
    <property type="protein sequence ID" value="QNM84661.1"/>
    <property type="molecule type" value="Genomic_DNA"/>
</dbReference>